<keyword evidence="1" id="KW-0472">Membrane</keyword>
<dbReference type="RefSeq" id="WP_104001911.1">
    <property type="nucleotide sequence ID" value="NZ_FNVQ01000001.1"/>
</dbReference>
<reference evidence="2 3" key="1">
    <citation type="submission" date="2016-10" db="EMBL/GenBank/DDBJ databases">
        <authorList>
            <person name="de Groot N.N."/>
        </authorList>
    </citation>
    <scope>NUCLEOTIDE SEQUENCE [LARGE SCALE GENOMIC DNA]</scope>
    <source>
        <strain evidence="2 3">DSM 22012</strain>
    </source>
</reference>
<evidence type="ECO:0000313" key="2">
    <source>
        <dbReference type="EMBL" id="SEF95632.1"/>
    </source>
</evidence>
<organism evidence="2 3">
    <name type="scientific">Marinobacterium lutimaris</name>
    <dbReference type="NCBI Taxonomy" id="568106"/>
    <lineage>
        <taxon>Bacteria</taxon>
        <taxon>Pseudomonadati</taxon>
        <taxon>Pseudomonadota</taxon>
        <taxon>Gammaproteobacteria</taxon>
        <taxon>Oceanospirillales</taxon>
        <taxon>Oceanospirillaceae</taxon>
        <taxon>Marinobacterium</taxon>
    </lineage>
</organism>
<evidence type="ECO:0000256" key="1">
    <source>
        <dbReference type="SAM" id="Phobius"/>
    </source>
</evidence>
<protein>
    <submittedName>
        <fullName evidence="2">Uncharacterized protein</fullName>
    </submittedName>
</protein>
<dbReference type="OrthoDB" id="7068792at2"/>
<name>A0A1H5W836_9GAMM</name>
<keyword evidence="1" id="KW-1133">Transmembrane helix</keyword>
<dbReference type="EMBL" id="FNVQ01000001">
    <property type="protein sequence ID" value="SEF95632.1"/>
    <property type="molecule type" value="Genomic_DNA"/>
</dbReference>
<keyword evidence="1" id="KW-0812">Transmembrane</keyword>
<dbReference type="Proteomes" id="UP000236745">
    <property type="component" value="Unassembled WGS sequence"/>
</dbReference>
<accession>A0A1H5W836</accession>
<evidence type="ECO:0000313" key="3">
    <source>
        <dbReference type="Proteomes" id="UP000236745"/>
    </source>
</evidence>
<feature type="transmembrane region" description="Helical" evidence="1">
    <location>
        <begin position="53"/>
        <end position="71"/>
    </location>
</feature>
<keyword evidence="3" id="KW-1185">Reference proteome</keyword>
<gene>
    <name evidence="2" type="ORF">SAMN05444390_101967</name>
</gene>
<proteinExistence type="predicted"/>
<sequence>MNEAVQRYIDTHSKSQGLGFVLTFLFGRLGLFYSSWVAALILCVIAIASVASIIGPIICWVLAIFIGFAAVSKHNEKVKAAAALGFRE</sequence>
<dbReference type="AlphaFoldDB" id="A0A1H5W836"/>
<feature type="transmembrane region" description="Helical" evidence="1">
    <location>
        <begin position="20"/>
        <end position="47"/>
    </location>
</feature>